<keyword evidence="3 7" id="KW-0067">ATP-binding</keyword>
<dbReference type="FunFam" id="3.40.850.10:FF:000033">
    <property type="entry name" value="Kinesin-like protein KIN-12E"/>
    <property type="match status" value="1"/>
</dbReference>
<dbReference type="PANTHER" id="PTHR37739:SF8">
    <property type="entry name" value="KINESIN-LIKE PROTEIN KIN-12D"/>
    <property type="match status" value="1"/>
</dbReference>
<keyword evidence="2 7" id="KW-0547">Nucleotide-binding</keyword>
<dbReference type="GO" id="GO:0005874">
    <property type="term" value="C:microtubule"/>
    <property type="evidence" value="ECO:0007669"/>
    <property type="project" value="UniProtKB-KW"/>
</dbReference>
<dbReference type="InterPro" id="IPR036961">
    <property type="entry name" value="Kinesin_motor_dom_sf"/>
</dbReference>
<evidence type="ECO:0000256" key="4">
    <source>
        <dbReference type="ARBA" id="ARBA00023054"/>
    </source>
</evidence>
<dbReference type="Proteomes" id="UP000324705">
    <property type="component" value="Chromosome 5A"/>
</dbReference>
<evidence type="ECO:0000313" key="12">
    <source>
        <dbReference type="Proteomes" id="UP000324705"/>
    </source>
</evidence>
<dbReference type="EMBL" id="LT934119">
    <property type="protein sequence ID" value="VAI13532.1"/>
    <property type="molecule type" value="Genomic_DNA"/>
</dbReference>
<evidence type="ECO:0000259" key="10">
    <source>
        <dbReference type="PROSITE" id="PS50067"/>
    </source>
</evidence>
<name>A0A9R0WKA4_TRITD</name>
<evidence type="ECO:0000256" key="1">
    <source>
        <dbReference type="ARBA" id="ARBA00022701"/>
    </source>
</evidence>
<dbReference type="PANTHER" id="PTHR37739">
    <property type="entry name" value="KINESIN-LIKE PROTEIN KIN-12D"/>
    <property type="match status" value="1"/>
</dbReference>
<dbReference type="AlphaFoldDB" id="A0A9R0WKA4"/>
<reference evidence="11 12" key="1">
    <citation type="submission" date="2017-09" db="EMBL/GenBank/DDBJ databases">
        <authorList>
            <consortium name="International Durum Wheat Genome Sequencing Consortium (IDWGSC)"/>
            <person name="Milanesi L."/>
        </authorList>
    </citation>
    <scope>NUCLEOTIDE SEQUENCE [LARGE SCALE GENOMIC DNA]</scope>
    <source>
        <strain evidence="12">cv. Svevo</strain>
    </source>
</reference>
<dbReference type="CDD" id="cd01373">
    <property type="entry name" value="KISc_KLP2_like"/>
    <property type="match status" value="1"/>
</dbReference>
<evidence type="ECO:0000256" key="2">
    <source>
        <dbReference type="ARBA" id="ARBA00022741"/>
    </source>
</evidence>
<evidence type="ECO:0000256" key="7">
    <source>
        <dbReference type="PROSITE-ProRule" id="PRU00283"/>
    </source>
</evidence>
<dbReference type="Gene3D" id="3.40.850.10">
    <property type="entry name" value="Kinesin motor domain"/>
    <property type="match status" value="1"/>
</dbReference>
<keyword evidence="12" id="KW-1185">Reference proteome</keyword>
<dbReference type="GO" id="GO:0005524">
    <property type="term" value="F:ATP binding"/>
    <property type="evidence" value="ECO:0007669"/>
    <property type="project" value="UniProtKB-UniRule"/>
</dbReference>
<dbReference type="InterPro" id="IPR019821">
    <property type="entry name" value="Kinesin_motor_CS"/>
</dbReference>
<dbReference type="SMART" id="SM00129">
    <property type="entry name" value="KISc"/>
    <property type="match status" value="1"/>
</dbReference>
<dbReference type="InterPro" id="IPR044986">
    <property type="entry name" value="KIF15/KIN-12"/>
</dbReference>
<keyword evidence="5 7" id="KW-0505">Motor protein</keyword>
<feature type="compositionally biased region" description="Low complexity" evidence="9">
    <location>
        <begin position="8"/>
        <end position="20"/>
    </location>
</feature>
<evidence type="ECO:0000256" key="3">
    <source>
        <dbReference type="ARBA" id="ARBA00022840"/>
    </source>
</evidence>
<organism evidence="11 12">
    <name type="scientific">Triticum turgidum subsp. durum</name>
    <name type="common">Durum wheat</name>
    <name type="synonym">Triticum durum</name>
    <dbReference type="NCBI Taxonomy" id="4567"/>
    <lineage>
        <taxon>Eukaryota</taxon>
        <taxon>Viridiplantae</taxon>
        <taxon>Streptophyta</taxon>
        <taxon>Embryophyta</taxon>
        <taxon>Tracheophyta</taxon>
        <taxon>Spermatophyta</taxon>
        <taxon>Magnoliopsida</taxon>
        <taxon>Liliopsida</taxon>
        <taxon>Poales</taxon>
        <taxon>Poaceae</taxon>
        <taxon>BOP clade</taxon>
        <taxon>Pooideae</taxon>
        <taxon>Triticodae</taxon>
        <taxon>Triticeae</taxon>
        <taxon>Triticinae</taxon>
        <taxon>Triticum</taxon>
    </lineage>
</organism>
<evidence type="ECO:0000256" key="6">
    <source>
        <dbReference type="ARBA" id="ARBA00034488"/>
    </source>
</evidence>
<keyword evidence="4" id="KW-0175">Coiled coil</keyword>
<dbReference type="GO" id="GO:0008017">
    <property type="term" value="F:microtubule binding"/>
    <property type="evidence" value="ECO:0007669"/>
    <property type="project" value="InterPro"/>
</dbReference>
<dbReference type="PRINTS" id="PR00380">
    <property type="entry name" value="KINESINHEAVY"/>
</dbReference>
<evidence type="ECO:0000256" key="9">
    <source>
        <dbReference type="SAM" id="MobiDB-lite"/>
    </source>
</evidence>
<dbReference type="InterPro" id="IPR001752">
    <property type="entry name" value="Kinesin_motor_dom"/>
</dbReference>
<dbReference type="SUPFAM" id="SSF52540">
    <property type="entry name" value="P-loop containing nucleoside triphosphate hydrolases"/>
    <property type="match status" value="1"/>
</dbReference>
<feature type="region of interest" description="Disordered" evidence="9">
    <location>
        <begin position="1"/>
        <end position="165"/>
    </location>
</feature>
<dbReference type="PROSITE" id="PS50067">
    <property type="entry name" value="KINESIN_MOTOR_2"/>
    <property type="match status" value="1"/>
</dbReference>
<sequence length="575" mass="62138">MVRDLGAARRTPARASASEAGNDENAQGDGSAPALVGGSAESDAGASRPPLLAIQPQASGLKRKPESPAPTPSKLPFRTPEKAAARSRFGWAPPRAEELPPRMGATTMTTPRAHRGKAVPAASSEGGSTHSTPTKSVSKPAYSVGLSGPRPVTSGGARGPGSGLGCSMAARGAPVSSGPATVVSSVEVPQFELREDPSFWMDNNVQVVIRVRPLNNSEKTVHGYNRCLKQESAQTITWIGQPETRFTFDHVACEGVNQEVLFRVAGLPMVENCMAGYNSCVFAYGQTGSGKTYTMLGEISDLEVRPSPERGMTPRIFEFLFARIRAEEESRRDEKLKYNCKCSFLEIYNEQITDLLDPSSTNLALREDIRNGVYVENLTELEVGCVNDIIKLLMQGSMNRKVAATNMNRESSRSHSVFTCIIESTWEKDSTTNLRFARLNLVDLAGSERQRTSGAEGERLKEAANINKSLSTLGLVIMSLVDLTNGKQRHVPYRDSRLTFLLQDSLGGNSKTMIIANVSPSLCSGNETLSTLKFAQRARLIQNNAVVNEDASGDVLALQHQIRLLNSCPQASPCH</sequence>
<protein>
    <recommendedName>
        <fullName evidence="8">Kinesin-like protein</fullName>
    </recommendedName>
</protein>
<feature type="compositionally biased region" description="Polar residues" evidence="9">
    <location>
        <begin position="125"/>
        <end position="137"/>
    </location>
</feature>
<comment type="similarity">
    <text evidence="6">Belongs to the TRAFAC class myosin-kinesin ATPase superfamily. Kinesin family. KIN-12 subfamily.</text>
</comment>
<evidence type="ECO:0000256" key="5">
    <source>
        <dbReference type="ARBA" id="ARBA00023175"/>
    </source>
</evidence>
<feature type="binding site" evidence="7">
    <location>
        <begin position="285"/>
        <end position="292"/>
    </location>
    <ligand>
        <name>ATP</name>
        <dbReference type="ChEBI" id="CHEBI:30616"/>
    </ligand>
</feature>
<dbReference type="GO" id="GO:0007018">
    <property type="term" value="P:microtubule-based movement"/>
    <property type="evidence" value="ECO:0007669"/>
    <property type="project" value="InterPro"/>
</dbReference>
<proteinExistence type="inferred from homology"/>
<dbReference type="GO" id="GO:0003777">
    <property type="term" value="F:microtubule motor activity"/>
    <property type="evidence" value="ECO:0007669"/>
    <property type="project" value="InterPro"/>
</dbReference>
<feature type="domain" description="Kinesin motor" evidence="10">
    <location>
        <begin position="204"/>
        <end position="541"/>
    </location>
</feature>
<evidence type="ECO:0000256" key="8">
    <source>
        <dbReference type="RuleBase" id="RU000394"/>
    </source>
</evidence>
<dbReference type="Pfam" id="PF00225">
    <property type="entry name" value="Kinesin"/>
    <property type="match status" value="1"/>
</dbReference>
<keyword evidence="1 8" id="KW-0493">Microtubule</keyword>
<dbReference type="PROSITE" id="PS00411">
    <property type="entry name" value="KINESIN_MOTOR_1"/>
    <property type="match status" value="1"/>
</dbReference>
<dbReference type="InterPro" id="IPR027417">
    <property type="entry name" value="P-loop_NTPase"/>
</dbReference>
<evidence type="ECO:0000313" key="11">
    <source>
        <dbReference type="EMBL" id="VAI13532.1"/>
    </source>
</evidence>
<dbReference type="Gramene" id="TRITD5Av1G033850.4">
    <property type="protein sequence ID" value="TRITD5Av1G033850.4"/>
    <property type="gene ID" value="TRITD5Av1G033850"/>
</dbReference>
<gene>
    <name evidence="11" type="ORF">TRITD_5Av1G033850</name>
</gene>
<accession>A0A9R0WKA4</accession>